<dbReference type="OrthoDB" id="28944at10239"/>
<dbReference type="InterPro" id="IPR010064">
    <property type="entry name" value="HK97-gp10_tail"/>
</dbReference>
<dbReference type="GeneID" id="28800025"/>
<protein>
    <submittedName>
        <fullName evidence="1">Uncharacterized protein</fullName>
    </submittedName>
</protein>
<dbReference type="KEGG" id="vg:28800025"/>
<sequence length="115" mass="12664">MIRIRVTGDKAVQVGLARTAADLDRPVPALRQVAADLTRTAARLAAKRTGRLSRGNRATVATSTARVTNRVKYAGYQEGGTRYMNAHPFMRPAARLTDPTPAFDDYADRTLRKHL</sequence>
<dbReference type="NCBIfam" id="TIGR01725">
    <property type="entry name" value="phge_HK97_gp10"/>
    <property type="match status" value="1"/>
</dbReference>
<name>A0A0K0MWS3_9CAUD</name>
<proteinExistence type="predicted"/>
<reference evidence="1 2" key="1">
    <citation type="journal article" date="2015" name="PLoS ONE">
        <title>Lysis to Kill: Evaluation of the Lytic Abilities, and Genomics of Nine Bacteriophages Infective for Gordonia spp. and Their Potential Use in Activated Sludge Foam Biocontrol.</title>
        <authorList>
            <person name="Dyson Z.A."/>
            <person name="Tucci J."/>
            <person name="Seviour R.J."/>
            <person name="Petrovski S."/>
        </authorList>
    </citation>
    <scope>NUCLEOTIDE SEQUENCE [LARGE SCALE GENOMIC DNA]</scope>
</reference>
<evidence type="ECO:0000313" key="2">
    <source>
        <dbReference type="Proteomes" id="UP000207679"/>
    </source>
</evidence>
<evidence type="ECO:0000313" key="1">
    <source>
        <dbReference type="EMBL" id="AKI28624.1"/>
    </source>
</evidence>
<keyword evidence="2" id="KW-1185">Reference proteome</keyword>
<gene>
    <name evidence="1" type="ORF">GMA5_10</name>
</gene>
<organism evidence="1 2">
    <name type="scientific">Gordonia phage GMA5</name>
    <dbReference type="NCBI Taxonomy" id="1647472"/>
    <lineage>
        <taxon>Viruses</taxon>
        <taxon>Duplodnaviria</taxon>
        <taxon>Heunggongvirae</taxon>
        <taxon>Uroviricota</taxon>
        <taxon>Caudoviricetes</taxon>
        <taxon>Grutrevirus</taxon>
        <taxon>Grutrevirus GMA5</taxon>
    </lineage>
</organism>
<dbReference type="EMBL" id="KR053198">
    <property type="protein sequence ID" value="AKI28624.1"/>
    <property type="molecule type" value="Genomic_DNA"/>
</dbReference>
<dbReference type="Proteomes" id="UP000207679">
    <property type="component" value="Segment"/>
</dbReference>
<accession>A0A0K0MWS3</accession>
<dbReference type="RefSeq" id="YP_009273607.1">
    <property type="nucleotide sequence ID" value="NC_030907.1"/>
</dbReference>